<dbReference type="PANTHER" id="PTHR12299:SF17">
    <property type="entry name" value="AT19571P-RELATED"/>
    <property type="match status" value="1"/>
</dbReference>
<dbReference type="KEGG" id="ndi:NDAI_0J00740"/>
<dbReference type="STRING" id="1071378.G0WGN8"/>
<evidence type="ECO:0000256" key="2">
    <source>
        <dbReference type="ARBA" id="ARBA00022490"/>
    </source>
</evidence>
<dbReference type="InterPro" id="IPR019084">
    <property type="entry name" value="STM1-like_N"/>
</dbReference>
<name>G0WGN8_NAUDC</name>
<dbReference type="GO" id="GO:0005737">
    <property type="term" value="C:cytoplasm"/>
    <property type="evidence" value="ECO:0007669"/>
    <property type="project" value="UniProtKB-SubCell"/>
</dbReference>
<feature type="compositionally biased region" description="Polar residues" evidence="3">
    <location>
        <begin position="254"/>
        <end position="271"/>
    </location>
</feature>
<gene>
    <name evidence="5" type="primary">NDAI0J00740</name>
    <name evidence="5" type="ordered locus">NDAI_0J00740</name>
</gene>
<keyword evidence="2" id="KW-0963">Cytoplasm</keyword>
<evidence type="ECO:0000313" key="5">
    <source>
        <dbReference type="EMBL" id="CCD26966.1"/>
    </source>
</evidence>
<dbReference type="EMBL" id="HE580276">
    <property type="protein sequence ID" value="CCD26966.1"/>
    <property type="molecule type" value="Genomic_DNA"/>
</dbReference>
<evidence type="ECO:0000259" key="4">
    <source>
        <dbReference type="SMART" id="SM01233"/>
    </source>
</evidence>
<dbReference type="GO" id="GO:0006414">
    <property type="term" value="P:translational elongation"/>
    <property type="evidence" value="ECO:0007669"/>
    <property type="project" value="EnsemblFungi"/>
</dbReference>
<comment type="subcellular location">
    <subcellularLocation>
        <location evidence="1">Cytoplasm</location>
    </subcellularLocation>
</comment>
<dbReference type="RefSeq" id="XP_003672209.1">
    <property type="nucleotide sequence ID" value="XM_003672161.1"/>
</dbReference>
<dbReference type="GO" id="GO:0031929">
    <property type="term" value="P:TOR signaling"/>
    <property type="evidence" value="ECO:0007669"/>
    <property type="project" value="EnsemblFungi"/>
</dbReference>
<dbReference type="GO" id="GO:0000723">
    <property type="term" value="P:telomere maintenance"/>
    <property type="evidence" value="ECO:0007669"/>
    <property type="project" value="EnsemblFungi"/>
</dbReference>
<dbReference type="Proteomes" id="UP000000689">
    <property type="component" value="Chromosome 10"/>
</dbReference>
<feature type="region of interest" description="Disordered" evidence="3">
    <location>
        <begin position="216"/>
        <end position="271"/>
    </location>
</feature>
<dbReference type="GO" id="GO:0042162">
    <property type="term" value="F:telomeric DNA binding"/>
    <property type="evidence" value="ECO:0007669"/>
    <property type="project" value="EnsemblFungi"/>
</dbReference>
<dbReference type="GO" id="GO:0003723">
    <property type="term" value="F:RNA binding"/>
    <property type="evidence" value="ECO:0007669"/>
    <property type="project" value="InterPro"/>
</dbReference>
<dbReference type="GO" id="GO:0045142">
    <property type="term" value="F:triplex DNA binding"/>
    <property type="evidence" value="ECO:0007669"/>
    <property type="project" value="EnsemblFungi"/>
</dbReference>
<dbReference type="GO" id="GO:0005634">
    <property type="term" value="C:nucleus"/>
    <property type="evidence" value="ECO:0007669"/>
    <property type="project" value="TreeGrafter"/>
</dbReference>
<organism evidence="5 6">
    <name type="scientific">Naumovozyma dairenensis (strain ATCC 10597 / BCRC 20456 / CBS 421 / NBRC 0211 / NRRL Y-12639)</name>
    <name type="common">Saccharomyces dairenensis</name>
    <dbReference type="NCBI Taxonomy" id="1071378"/>
    <lineage>
        <taxon>Eukaryota</taxon>
        <taxon>Fungi</taxon>
        <taxon>Dikarya</taxon>
        <taxon>Ascomycota</taxon>
        <taxon>Saccharomycotina</taxon>
        <taxon>Saccharomycetes</taxon>
        <taxon>Saccharomycetales</taxon>
        <taxon>Saccharomycetaceae</taxon>
        <taxon>Naumovozyma</taxon>
    </lineage>
</organism>
<dbReference type="GO" id="GO:0043022">
    <property type="term" value="F:ribosome binding"/>
    <property type="evidence" value="ECO:0007669"/>
    <property type="project" value="EnsemblFungi"/>
</dbReference>
<dbReference type="GO" id="GO:0030371">
    <property type="term" value="F:translation repressor activity"/>
    <property type="evidence" value="ECO:0007669"/>
    <property type="project" value="EnsemblFungi"/>
</dbReference>
<dbReference type="PANTHER" id="PTHR12299">
    <property type="entry name" value="HYALURONIC ACID-BINDING PROTEIN 4"/>
    <property type="match status" value="1"/>
</dbReference>
<feature type="region of interest" description="Disordered" evidence="3">
    <location>
        <begin position="1"/>
        <end position="20"/>
    </location>
</feature>
<dbReference type="InterPro" id="IPR039764">
    <property type="entry name" value="HABP4/SERBP1-like"/>
</dbReference>
<feature type="compositionally biased region" description="Basic and acidic residues" evidence="3">
    <location>
        <begin position="87"/>
        <end position="110"/>
    </location>
</feature>
<dbReference type="GO" id="GO:0061770">
    <property type="term" value="F:translation elongation factor binding"/>
    <property type="evidence" value="ECO:0007669"/>
    <property type="project" value="EnsemblFungi"/>
</dbReference>
<dbReference type="OMA" id="KKWAGAK"/>
<evidence type="ECO:0000313" key="6">
    <source>
        <dbReference type="Proteomes" id="UP000000689"/>
    </source>
</evidence>
<keyword evidence="6" id="KW-1185">Reference proteome</keyword>
<dbReference type="Gene3D" id="6.10.140.1040">
    <property type="match status" value="1"/>
</dbReference>
<dbReference type="GO" id="GO:0043066">
    <property type="term" value="P:negative regulation of apoptotic process"/>
    <property type="evidence" value="ECO:0007669"/>
    <property type="project" value="EnsemblFungi"/>
</dbReference>
<evidence type="ECO:0000256" key="3">
    <source>
        <dbReference type="SAM" id="MobiDB-lite"/>
    </source>
</evidence>
<evidence type="ECO:0000256" key="1">
    <source>
        <dbReference type="ARBA" id="ARBA00004496"/>
    </source>
</evidence>
<dbReference type="GO" id="GO:0141014">
    <property type="term" value="P:ribosome hibernation"/>
    <property type="evidence" value="ECO:0007669"/>
    <property type="project" value="EnsemblFungi"/>
</dbReference>
<dbReference type="eggNOG" id="ENOG502QS5P">
    <property type="taxonomic scope" value="Eukaryota"/>
</dbReference>
<dbReference type="AlphaFoldDB" id="G0WGN8"/>
<feature type="domain" description="Hyaluronan/mRNA-binding protein" evidence="4">
    <location>
        <begin position="91"/>
        <end position="174"/>
    </location>
</feature>
<dbReference type="InterPro" id="IPR006861">
    <property type="entry name" value="HABP4_PAIRBP1-bd"/>
</dbReference>
<proteinExistence type="predicted"/>
<dbReference type="OrthoDB" id="5426471at2759"/>
<protein>
    <recommendedName>
        <fullName evidence="4">Hyaluronan/mRNA-binding protein domain-containing protein</fullName>
    </recommendedName>
</protein>
<accession>G0WGN8</accession>
<reference evidence="5 6" key="1">
    <citation type="journal article" date="2011" name="Proc. Natl. Acad. Sci. U.S.A.">
        <title>Evolutionary erosion of yeast sex chromosomes by mating-type switching accidents.</title>
        <authorList>
            <person name="Gordon J.L."/>
            <person name="Armisen D."/>
            <person name="Proux-Wera E."/>
            <person name="Oheigeartaigh S.S."/>
            <person name="Byrne K.P."/>
            <person name="Wolfe K.H."/>
        </authorList>
    </citation>
    <scope>NUCLEOTIDE SEQUENCE [LARGE SCALE GENOMIC DNA]</scope>
    <source>
        <strain evidence="6">ATCC 10597 / BCRC 20456 / CBS 421 / NBRC 0211 / NRRL Y-12639</strain>
    </source>
</reference>
<dbReference type="Pfam" id="PF09598">
    <property type="entry name" value="Stm1_N"/>
    <property type="match status" value="1"/>
</dbReference>
<dbReference type="GeneID" id="11494146"/>
<dbReference type="SMART" id="SM01233">
    <property type="entry name" value="HABP4_PAI-RBP1"/>
    <property type="match status" value="1"/>
</dbReference>
<dbReference type="GO" id="GO:0043558">
    <property type="term" value="P:regulation of translational initiation in response to stress"/>
    <property type="evidence" value="ECO:0007669"/>
    <property type="project" value="EnsemblFungi"/>
</dbReference>
<dbReference type="HOGENOM" id="CLU_043312_2_0_1"/>
<feature type="region of interest" description="Disordered" evidence="3">
    <location>
        <begin position="29"/>
        <end position="121"/>
    </location>
</feature>
<sequence length="271" mass="29450">MSTNPFDLLGNDVEDPSAVVPPVVIKEIVKNTTSSKKTDTPPKSADPSKARKNRPRASGNEGAIKDKSAGRYKNKSKDVPSSAATNSRDKSRRATDRHSRSGKADTEKKVNQGWGDNNKELSTEIAAEADAAAEIEADKEVAEEDAGSQKMSLQDYLKSSANTELNKVPEPTKNINKLEGAELFVKKEEDYVPATKTKNVKSKQLKTKNFLDFSATFSDSLPQQKGGRKNFNGKGDRRGGKSNNNRQGKRSDANPVQRNASIDTSNLPSLA</sequence>